<name>A0ABW3Y3L7_9FLAO</name>
<sequence>MDKTAIILGASGLTGSELLKILLEDESYTKVKVFGRSRLEENHPKLEQFIGDLFKLEEFSQSFKADEVFCCIGTTAKKTPDKTIYKAIDYGIPVNAASLAKLNDINFFAVVSAMGANAKSNIFYNKTKGEMEQEVLKVNIPFTYILRPSLILGKRNEKRLAESWAKTLFEELSFIFMGPLKKYRPNPAENIAQKMRQLAQNRPPSKIIFAEEINEVAELGYDN</sequence>
<dbReference type="InterPro" id="IPR036291">
    <property type="entry name" value="NAD(P)-bd_dom_sf"/>
</dbReference>
<dbReference type="RefSeq" id="WP_377177969.1">
    <property type="nucleotide sequence ID" value="NZ_JBHTMY010000003.1"/>
</dbReference>
<dbReference type="EMBL" id="JBHTMY010000003">
    <property type="protein sequence ID" value="MFD1315622.1"/>
    <property type="molecule type" value="Genomic_DNA"/>
</dbReference>
<comment type="caution">
    <text evidence="2">The sequence shown here is derived from an EMBL/GenBank/DDBJ whole genome shotgun (WGS) entry which is preliminary data.</text>
</comment>
<dbReference type="Proteomes" id="UP001597201">
    <property type="component" value="Unassembled WGS sequence"/>
</dbReference>
<dbReference type="InterPro" id="IPR000534">
    <property type="entry name" value="Semialdehyde_DH_NAD-bd"/>
</dbReference>
<dbReference type="Pfam" id="PF13460">
    <property type="entry name" value="NAD_binding_10"/>
    <property type="match status" value="1"/>
</dbReference>
<feature type="domain" description="Semialdehyde dehydrogenase NAD-binding" evidence="1">
    <location>
        <begin position="4"/>
        <end position="102"/>
    </location>
</feature>
<dbReference type="InterPro" id="IPR016040">
    <property type="entry name" value="NAD(P)-bd_dom"/>
</dbReference>
<gene>
    <name evidence="2" type="ORF">ACFQ39_08355</name>
</gene>
<organism evidence="2 3">
    <name type="scientific">Namhaeicola litoreus</name>
    <dbReference type="NCBI Taxonomy" id="1052145"/>
    <lineage>
        <taxon>Bacteria</taxon>
        <taxon>Pseudomonadati</taxon>
        <taxon>Bacteroidota</taxon>
        <taxon>Flavobacteriia</taxon>
        <taxon>Flavobacteriales</taxon>
        <taxon>Flavobacteriaceae</taxon>
        <taxon>Namhaeicola</taxon>
    </lineage>
</organism>
<proteinExistence type="predicted"/>
<dbReference type="SUPFAM" id="SSF51735">
    <property type="entry name" value="NAD(P)-binding Rossmann-fold domains"/>
    <property type="match status" value="1"/>
</dbReference>
<evidence type="ECO:0000313" key="2">
    <source>
        <dbReference type="EMBL" id="MFD1315622.1"/>
    </source>
</evidence>
<dbReference type="SMART" id="SM00859">
    <property type="entry name" value="Semialdhyde_dh"/>
    <property type="match status" value="1"/>
</dbReference>
<dbReference type="PANTHER" id="PTHR14097">
    <property type="entry name" value="OXIDOREDUCTASE HTATIP2"/>
    <property type="match status" value="1"/>
</dbReference>
<dbReference type="Gene3D" id="3.40.50.720">
    <property type="entry name" value="NAD(P)-binding Rossmann-like Domain"/>
    <property type="match status" value="1"/>
</dbReference>
<evidence type="ECO:0000259" key="1">
    <source>
        <dbReference type="SMART" id="SM00859"/>
    </source>
</evidence>
<dbReference type="PANTHER" id="PTHR14097:SF7">
    <property type="entry name" value="OXIDOREDUCTASE HTATIP2"/>
    <property type="match status" value="1"/>
</dbReference>
<keyword evidence="3" id="KW-1185">Reference proteome</keyword>
<reference evidence="3" key="1">
    <citation type="journal article" date="2019" name="Int. J. Syst. Evol. Microbiol.">
        <title>The Global Catalogue of Microorganisms (GCM) 10K type strain sequencing project: providing services to taxonomists for standard genome sequencing and annotation.</title>
        <authorList>
            <consortium name="The Broad Institute Genomics Platform"/>
            <consortium name="The Broad Institute Genome Sequencing Center for Infectious Disease"/>
            <person name="Wu L."/>
            <person name="Ma J."/>
        </authorList>
    </citation>
    <scope>NUCLEOTIDE SEQUENCE [LARGE SCALE GENOMIC DNA]</scope>
    <source>
        <strain evidence="3">CCUG 61485</strain>
    </source>
</reference>
<accession>A0ABW3Y3L7</accession>
<evidence type="ECO:0000313" key="3">
    <source>
        <dbReference type="Proteomes" id="UP001597201"/>
    </source>
</evidence>
<protein>
    <submittedName>
        <fullName evidence="2">NAD(P)H-binding protein</fullName>
    </submittedName>
</protein>